<feature type="compositionally biased region" description="Pro residues" evidence="1">
    <location>
        <begin position="89"/>
        <end position="98"/>
    </location>
</feature>
<gene>
    <name evidence="2" type="ORF">ACFPH6_32955</name>
</gene>
<keyword evidence="3" id="KW-1185">Reference proteome</keyword>
<name>A0ABV8YYS8_9ACTN</name>
<evidence type="ECO:0000256" key="1">
    <source>
        <dbReference type="SAM" id="MobiDB-lite"/>
    </source>
</evidence>
<organism evidence="2 3">
    <name type="scientific">Streptomyces xiangluensis</name>
    <dbReference type="NCBI Taxonomy" id="2665720"/>
    <lineage>
        <taxon>Bacteria</taxon>
        <taxon>Bacillati</taxon>
        <taxon>Actinomycetota</taxon>
        <taxon>Actinomycetes</taxon>
        <taxon>Kitasatosporales</taxon>
        <taxon>Streptomycetaceae</taxon>
        <taxon>Streptomyces</taxon>
    </lineage>
</organism>
<evidence type="ECO:0000313" key="2">
    <source>
        <dbReference type="EMBL" id="MFC4469270.1"/>
    </source>
</evidence>
<dbReference type="EMBL" id="JBHSFG010000059">
    <property type="protein sequence ID" value="MFC4469270.1"/>
    <property type="molecule type" value="Genomic_DNA"/>
</dbReference>
<evidence type="ECO:0008006" key="4">
    <source>
        <dbReference type="Google" id="ProtNLM"/>
    </source>
</evidence>
<protein>
    <recommendedName>
        <fullName evidence="4">DUF559 domain-containing protein</fullName>
    </recommendedName>
</protein>
<dbReference type="RefSeq" id="WP_386347964.1">
    <property type="nucleotide sequence ID" value="NZ_JBHSFG010000059.1"/>
</dbReference>
<proteinExistence type="predicted"/>
<reference evidence="3" key="1">
    <citation type="journal article" date="2019" name="Int. J. Syst. Evol. Microbiol.">
        <title>The Global Catalogue of Microorganisms (GCM) 10K type strain sequencing project: providing services to taxonomists for standard genome sequencing and annotation.</title>
        <authorList>
            <consortium name="The Broad Institute Genomics Platform"/>
            <consortium name="The Broad Institute Genome Sequencing Center for Infectious Disease"/>
            <person name="Wu L."/>
            <person name="Ma J."/>
        </authorList>
    </citation>
    <scope>NUCLEOTIDE SEQUENCE [LARGE SCALE GENOMIC DNA]</scope>
    <source>
        <strain evidence="3">DT43</strain>
    </source>
</reference>
<comment type="caution">
    <text evidence="2">The sequence shown here is derived from an EMBL/GenBank/DDBJ whole genome shotgun (WGS) entry which is preliminary data.</text>
</comment>
<dbReference type="Proteomes" id="UP001596012">
    <property type="component" value="Unassembled WGS sequence"/>
</dbReference>
<feature type="region of interest" description="Disordered" evidence="1">
    <location>
        <begin position="85"/>
        <end position="123"/>
    </location>
</feature>
<sequence length="374" mass="40797">MADGTTDTQELWPQLLQVIKERMRFAWILLSQNASVLFYDGTTLTLNMFSPGAYDTLINSDCRSVLDEVLAELLNPPPAVELLVQGKIPSPPDLPSPEGPTQVHTPGAVPATDTSPDPDPDPDETLTTILHRVLAQTAFLLYEDGNSQAAALLADVEDIEHVPSDRSEEGEDVTLIVPLYLVGRFTREVLAAIQPLLVHVAARHGLLVDNVSAIPALPETGDDWRQSLQEKLINKTSPSQDPGLCAKEAVATLSMDGFAFDSQEQVLVYEALKRAQAQLPQDSTIAVFPLPRGRVGSGGAWAPDFLVTASGRVGVIEVDEPHHHEHFAADAALDRSWRNSGIAHIERILLKGFSADREVDALVRQFLTRLDELH</sequence>
<accession>A0ABV8YYS8</accession>
<evidence type="ECO:0000313" key="3">
    <source>
        <dbReference type="Proteomes" id="UP001596012"/>
    </source>
</evidence>